<name>A0A261THE7_9BORD</name>
<protein>
    <submittedName>
        <fullName evidence="3">3-carboxy-cis,cis-muconate cycloisomerase</fullName>
    </submittedName>
</protein>
<evidence type="ECO:0000256" key="2">
    <source>
        <dbReference type="SAM" id="SignalP"/>
    </source>
</evidence>
<dbReference type="PANTHER" id="PTHR42928">
    <property type="entry name" value="TRICARBOXYLATE-BINDING PROTEIN"/>
    <property type="match status" value="1"/>
</dbReference>
<dbReference type="PIRSF" id="PIRSF017082">
    <property type="entry name" value="YflP"/>
    <property type="match status" value="1"/>
</dbReference>
<dbReference type="Pfam" id="PF03401">
    <property type="entry name" value="TctC"/>
    <property type="match status" value="1"/>
</dbReference>
<evidence type="ECO:0000313" key="4">
    <source>
        <dbReference type="Proteomes" id="UP000216913"/>
    </source>
</evidence>
<dbReference type="GO" id="GO:0016853">
    <property type="term" value="F:isomerase activity"/>
    <property type="evidence" value="ECO:0007669"/>
    <property type="project" value="UniProtKB-KW"/>
</dbReference>
<dbReference type="InterPro" id="IPR042100">
    <property type="entry name" value="Bug_dom1"/>
</dbReference>
<dbReference type="OrthoDB" id="8678477at2"/>
<gene>
    <name evidence="3" type="ORF">CAL25_15615</name>
</gene>
<comment type="caution">
    <text evidence="3">The sequence shown here is derived from an EMBL/GenBank/DDBJ whole genome shotgun (WGS) entry which is preliminary data.</text>
</comment>
<dbReference type="EMBL" id="NEVP01000009">
    <property type="protein sequence ID" value="OZI49049.1"/>
    <property type="molecule type" value="Genomic_DNA"/>
</dbReference>
<keyword evidence="2" id="KW-0732">Signal</keyword>
<feature type="chain" id="PRO_5012447190" evidence="2">
    <location>
        <begin position="23"/>
        <end position="326"/>
    </location>
</feature>
<dbReference type="RefSeq" id="WP_094801510.1">
    <property type="nucleotide sequence ID" value="NZ_NEVP01000009.1"/>
</dbReference>
<dbReference type="PANTHER" id="PTHR42928:SF5">
    <property type="entry name" value="BLR1237 PROTEIN"/>
    <property type="match status" value="1"/>
</dbReference>
<dbReference type="AlphaFoldDB" id="A0A261THE7"/>
<keyword evidence="3" id="KW-0413">Isomerase</keyword>
<dbReference type="Proteomes" id="UP000216913">
    <property type="component" value="Unassembled WGS sequence"/>
</dbReference>
<accession>A0A261THE7</accession>
<sequence>MKNWMAALTVAGAFALPLGAQAQDNYPSRAITWIVPFAAGGPTDAMARNVANRVAQELKQTILIENVGGAGGTIGAAKAAKSTPDGYTFLVGHIGYMAAAPSLYARLPYDPARDFQAVFRFPDTPLVLLVGEKSPYKSVSDLIAFGKQNPGKLNFSNAGVGSTSHLVAAMFASQAGMEITPIAYKGAGPALNDLMGNQVDAMFDQTNTALPQTQGGKVRALGLTSSERMPQFPEVPTMGEKAIPGFQVSTWYGLYAPKGTPDAVVQTMYQAWQKALQDQAFTGRMSEQGIQLLQPAQYAPAAFQQFTAEEIQRWAQVIKQAGITLQ</sequence>
<evidence type="ECO:0000313" key="3">
    <source>
        <dbReference type="EMBL" id="OZI49049.1"/>
    </source>
</evidence>
<evidence type="ECO:0000256" key="1">
    <source>
        <dbReference type="ARBA" id="ARBA00006987"/>
    </source>
</evidence>
<proteinExistence type="inferred from homology"/>
<reference evidence="3 4" key="1">
    <citation type="submission" date="2017-05" db="EMBL/GenBank/DDBJ databases">
        <title>Complete and WGS of Bordetella genogroups.</title>
        <authorList>
            <person name="Spilker T."/>
            <person name="LiPuma J."/>
        </authorList>
    </citation>
    <scope>NUCLEOTIDE SEQUENCE [LARGE SCALE GENOMIC DNA]</scope>
    <source>
        <strain evidence="3 4">AU10456</strain>
    </source>
</reference>
<organism evidence="3 4">
    <name type="scientific">Bordetella genomosp. 5</name>
    <dbReference type="NCBI Taxonomy" id="1395608"/>
    <lineage>
        <taxon>Bacteria</taxon>
        <taxon>Pseudomonadati</taxon>
        <taxon>Pseudomonadota</taxon>
        <taxon>Betaproteobacteria</taxon>
        <taxon>Burkholderiales</taxon>
        <taxon>Alcaligenaceae</taxon>
        <taxon>Bordetella</taxon>
    </lineage>
</organism>
<keyword evidence="4" id="KW-1185">Reference proteome</keyword>
<dbReference type="InterPro" id="IPR005064">
    <property type="entry name" value="BUG"/>
</dbReference>
<feature type="signal peptide" evidence="2">
    <location>
        <begin position="1"/>
        <end position="22"/>
    </location>
</feature>
<dbReference type="Gene3D" id="3.40.190.150">
    <property type="entry name" value="Bordetella uptake gene, domain 1"/>
    <property type="match status" value="1"/>
</dbReference>
<comment type="similarity">
    <text evidence="1">Belongs to the UPF0065 (bug) family.</text>
</comment>
<dbReference type="SUPFAM" id="SSF53850">
    <property type="entry name" value="Periplasmic binding protein-like II"/>
    <property type="match status" value="1"/>
</dbReference>
<dbReference type="Gene3D" id="3.40.190.10">
    <property type="entry name" value="Periplasmic binding protein-like II"/>
    <property type="match status" value="1"/>
</dbReference>